<dbReference type="KEGG" id="apre:CNX65_17560"/>
<dbReference type="Pfam" id="PF00702">
    <property type="entry name" value="Hydrolase"/>
    <property type="match status" value="1"/>
</dbReference>
<dbReference type="NCBIfam" id="TIGR01509">
    <property type="entry name" value="HAD-SF-IA-v3"/>
    <property type="match status" value="1"/>
</dbReference>
<dbReference type="Proteomes" id="UP000218505">
    <property type="component" value="Chromosome"/>
</dbReference>
<dbReference type="AlphaFoldDB" id="A0A290Z7A6"/>
<evidence type="ECO:0000313" key="2">
    <source>
        <dbReference type="Proteomes" id="UP000218505"/>
    </source>
</evidence>
<keyword evidence="1" id="KW-0378">Hydrolase</keyword>
<evidence type="ECO:0000313" key="1">
    <source>
        <dbReference type="EMBL" id="ATE54864.1"/>
    </source>
</evidence>
<keyword evidence="2" id="KW-1185">Reference proteome</keyword>
<dbReference type="InterPro" id="IPR036412">
    <property type="entry name" value="HAD-like_sf"/>
</dbReference>
<gene>
    <name evidence="1" type="ORF">CNX65_17560</name>
</gene>
<dbReference type="GO" id="GO:0016787">
    <property type="term" value="F:hydrolase activity"/>
    <property type="evidence" value="ECO:0007669"/>
    <property type="project" value="UniProtKB-KW"/>
</dbReference>
<proteinExistence type="predicted"/>
<protein>
    <submittedName>
        <fullName evidence="1">HAD family hydrolase</fullName>
    </submittedName>
</protein>
<dbReference type="SUPFAM" id="SSF56784">
    <property type="entry name" value="HAD-like"/>
    <property type="match status" value="1"/>
</dbReference>
<dbReference type="RefSeq" id="WP_096494418.1">
    <property type="nucleotide sequence ID" value="NZ_CP023445.1"/>
</dbReference>
<dbReference type="CDD" id="cd02603">
    <property type="entry name" value="HAD_sEH-N_like"/>
    <property type="match status" value="1"/>
</dbReference>
<sequence>MGNARTREVDAVVLDWGGVMTVPVPAFVDSWLTAERIDRERYTTTLRAWMGRSAPPDTPVARLETGELPVAEFEALLAAELTTLDGTPVPAPGLLRRMFGQAHPDPAMVDLVRSARAAGLTTALLSNSWGEGYPEELLLELFDVVVVSGRIGLRKPDPAIFAHAVERVGAPASRCAFFDDMPGNVEGARAAGLLAHRHTSADETRRVLESLLGGAL</sequence>
<dbReference type="InterPro" id="IPR023198">
    <property type="entry name" value="PGP-like_dom2"/>
</dbReference>
<dbReference type="SFLD" id="SFLDG01129">
    <property type="entry name" value="C1.5:_HAD__Beta-PGM__Phosphata"/>
    <property type="match status" value="1"/>
</dbReference>
<dbReference type="InterPro" id="IPR023214">
    <property type="entry name" value="HAD_sf"/>
</dbReference>
<reference evidence="1" key="1">
    <citation type="submission" date="2017-09" db="EMBL/GenBank/DDBJ databases">
        <title>Complete Genome Sequence of ansamitocin-producing Bacterium Actinosynnema pretiosum X47.</title>
        <authorList>
            <person name="Cao G."/>
            <person name="Zong G."/>
            <person name="Zhong C."/>
            <person name="Fu J."/>
        </authorList>
    </citation>
    <scope>NUCLEOTIDE SEQUENCE [LARGE SCALE GENOMIC DNA]</scope>
    <source>
        <strain evidence="1">X47</strain>
    </source>
</reference>
<dbReference type="Gene3D" id="1.10.150.240">
    <property type="entry name" value="Putative phosphatase, domain 2"/>
    <property type="match status" value="1"/>
</dbReference>
<dbReference type="Gene3D" id="3.40.50.1000">
    <property type="entry name" value="HAD superfamily/HAD-like"/>
    <property type="match status" value="1"/>
</dbReference>
<dbReference type="InterPro" id="IPR052898">
    <property type="entry name" value="ACAD10-like"/>
</dbReference>
<name>A0A290Z7A6_9PSEU</name>
<dbReference type="SFLD" id="SFLDS00003">
    <property type="entry name" value="Haloacid_Dehalogenase"/>
    <property type="match status" value="1"/>
</dbReference>
<dbReference type="InterPro" id="IPR006439">
    <property type="entry name" value="HAD-SF_hydro_IA"/>
</dbReference>
<accession>A0A290Z7A6</accession>
<dbReference type="PANTHER" id="PTHR47829:SF1">
    <property type="entry name" value="HAD FAMILY PHOSPHATASE"/>
    <property type="match status" value="1"/>
</dbReference>
<dbReference type="EMBL" id="CP023445">
    <property type="protein sequence ID" value="ATE54864.1"/>
    <property type="molecule type" value="Genomic_DNA"/>
</dbReference>
<organism evidence="1 2">
    <name type="scientific">Actinosynnema pretiosum</name>
    <dbReference type="NCBI Taxonomy" id="42197"/>
    <lineage>
        <taxon>Bacteria</taxon>
        <taxon>Bacillati</taxon>
        <taxon>Actinomycetota</taxon>
        <taxon>Actinomycetes</taxon>
        <taxon>Pseudonocardiales</taxon>
        <taxon>Pseudonocardiaceae</taxon>
        <taxon>Actinosynnema</taxon>
    </lineage>
</organism>
<dbReference type="PANTHER" id="PTHR47829">
    <property type="entry name" value="HYDROLASE, PUTATIVE (AFU_ORTHOLOGUE AFUA_1G12880)-RELATED"/>
    <property type="match status" value="1"/>
</dbReference>